<organism evidence="2 3">
    <name type="scientific">Thelonectria olida</name>
    <dbReference type="NCBI Taxonomy" id="1576542"/>
    <lineage>
        <taxon>Eukaryota</taxon>
        <taxon>Fungi</taxon>
        <taxon>Dikarya</taxon>
        <taxon>Ascomycota</taxon>
        <taxon>Pezizomycotina</taxon>
        <taxon>Sordariomycetes</taxon>
        <taxon>Hypocreomycetidae</taxon>
        <taxon>Hypocreales</taxon>
        <taxon>Nectriaceae</taxon>
        <taxon>Thelonectria</taxon>
    </lineage>
</organism>
<dbReference type="AlphaFoldDB" id="A0A9P8VT55"/>
<gene>
    <name evidence="2" type="ORF">B0T10DRAFT_465823</name>
</gene>
<feature type="region of interest" description="Disordered" evidence="1">
    <location>
        <begin position="1"/>
        <end position="29"/>
    </location>
</feature>
<dbReference type="OrthoDB" id="4220372at2759"/>
<comment type="caution">
    <text evidence="2">The sequence shown here is derived from an EMBL/GenBank/DDBJ whole genome shotgun (WGS) entry which is preliminary data.</text>
</comment>
<evidence type="ECO:0000313" key="2">
    <source>
        <dbReference type="EMBL" id="KAH6874149.1"/>
    </source>
</evidence>
<protein>
    <submittedName>
        <fullName evidence="2">Uncharacterized protein</fullName>
    </submittedName>
</protein>
<dbReference type="EMBL" id="JAGPYM010000041">
    <property type="protein sequence ID" value="KAH6874149.1"/>
    <property type="molecule type" value="Genomic_DNA"/>
</dbReference>
<accession>A0A9P8VT55</accession>
<evidence type="ECO:0000256" key="1">
    <source>
        <dbReference type="SAM" id="MobiDB-lite"/>
    </source>
</evidence>
<name>A0A9P8VT55_9HYPO</name>
<dbReference type="Proteomes" id="UP000777438">
    <property type="component" value="Unassembled WGS sequence"/>
</dbReference>
<proteinExistence type="predicted"/>
<evidence type="ECO:0000313" key="3">
    <source>
        <dbReference type="Proteomes" id="UP000777438"/>
    </source>
</evidence>
<keyword evidence="3" id="KW-1185">Reference proteome</keyword>
<sequence>MGTRGSADTKTAARVRPRSRNPPQSSRGMIPIRRKLRGSPETRSAGTRTLENCPQATRLQSSAKVLVDMANGIFHSVAYHLGHRWCDGDIGGARKLEFSGGVPTPGGFLLLWPLFFSGMLRTTPKEQRQWVAKTIRQMGVQMGLQLAMSMAKLLEEKPLSFSHNDTFFLGEWHPN</sequence>
<reference evidence="2 3" key="1">
    <citation type="journal article" date="2021" name="Nat. Commun.">
        <title>Genetic determinants of endophytism in the Arabidopsis root mycobiome.</title>
        <authorList>
            <person name="Mesny F."/>
            <person name="Miyauchi S."/>
            <person name="Thiergart T."/>
            <person name="Pickel B."/>
            <person name="Atanasova L."/>
            <person name="Karlsson M."/>
            <person name="Huettel B."/>
            <person name="Barry K.W."/>
            <person name="Haridas S."/>
            <person name="Chen C."/>
            <person name="Bauer D."/>
            <person name="Andreopoulos W."/>
            <person name="Pangilinan J."/>
            <person name="LaButti K."/>
            <person name="Riley R."/>
            <person name="Lipzen A."/>
            <person name="Clum A."/>
            <person name="Drula E."/>
            <person name="Henrissat B."/>
            <person name="Kohler A."/>
            <person name="Grigoriev I.V."/>
            <person name="Martin F.M."/>
            <person name="Hacquard S."/>
        </authorList>
    </citation>
    <scope>NUCLEOTIDE SEQUENCE [LARGE SCALE GENOMIC DNA]</scope>
    <source>
        <strain evidence="2 3">MPI-CAGE-CH-0241</strain>
    </source>
</reference>